<evidence type="ECO:0000256" key="2">
    <source>
        <dbReference type="SAM" id="SignalP"/>
    </source>
</evidence>
<dbReference type="AlphaFoldDB" id="A0AAV7URI8"/>
<organism evidence="3 4">
    <name type="scientific">Pleurodeles waltl</name>
    <name type="common">Iberian ribbed newt</name>
    <dbReference type="NCBI Taxonomy" id="8319"/>
    <lineage>
        <taxon>Eukaryota</taxon>
        <taxon>Metazoa</taxon>
        <taxon>Chordata</taxon>
        <taxon>Craniata</taxon>
        <taxon>Vertebrata</taxon>
        <taxon>Euteleostomi</taxon>
        <taxon>Amphibia</taxon>
        <taxon>Batrachia</taxon>
        <taxon>Caudata</taxon>
        <taxon>Salamandroidea</taxon>
        <taxon>Salamandridae</taxon>
        <taxon>Pleurodelinae</taxon>
        <taxon>Pleurodeles</taxon>
    </lineage>
</organism>
<keyword evidence="4" id="KW-1185">Reference proteome</keyword>
<feature type="chain" id="PRO_5043540995" evidence="2">
    <location>
        <begin position="26"/>
        <end position="356"/>
    </location>
</feature>
<evidence type="ECO:0000313" key="4">
    <source>
        <dbReference type="Proteomes" id="UP001066276"/>
    </source>
</evidence>
<accession>A0AAV7URI8</accession>
<dbReference type="Proteomes" id="UP001066276">
    <property type="component" value="Chromosome 2_2"/>
</dbReference>
<gene>
    <name evidence="3" type="ORF">NDU88_000975</name>
</gene>
<comment type="caution">
    <text evidence="3">The sequence shown here is derived from an EMBL/GenBank/DDBJ whole genome shotgun (WGS) entry which is preliminary data.</text>
</comment>
<name>A0AAV7URI8_PLEWA</name>
<keyword evidence="2" id="KW-0732">Signal</keyword>
<sequence>MIRTPPSSALLGLAILGLFLALAGSLLVKEAAGRTPIQNPKNKAWECVRAWRFGLSVPGLLGKPTDLGHSRRGSGGLPCRTGFSKRCPVGEGCRETRLLPFRGGSEKISSVPHSDACALAGVEEDGWKKSGGLRRLVRSGPLACWTGCRCLRAAGEARGPGSALGDWCLAGPWVILPGHRWGTSGECWTGVLPELVPGQKPSGSKTGQRRGRGSGIVRCEASGLCGGQGGSMGPPVEAEPEQRLQRPESGGATWRAEVSEATGVAKSGVWHSAGDRTSAHSCGAGARRVLLVPVPLGLTWIGPLGGAAALGPAWHLPGGGPGEPRVTLQWPSGIPVGPLEGVLIALMLLDQRQSWS</sequence>
<feature type="region of interest" description="Disordered" evidence="1">
    <location>
        <begin position="226"/>
        <end position="251"/>
    </location>
</feature>
<dbReference type="EMBL" id="JANPWB010000004">
    <property type="protein sequence ID" value="KAJ1191659.1"/>
    <property type="molecule type" value="Genomic_DNA"/>
</dbReference>
<evidence type="ECO:0000313" key="3">
    <source>
        <dbReference type="EMBL" id="KAJ1191659.1"/>
    </source>
</evidence>
<evidence type="ECO:0000256" key="1">
    <source>
        <dbReference type="SAM" id="MobiDB-lite"/>
    </source>
</evidence>
<feature type="signal peptide" evidence="2">
    <location>
        <begin position="1"/>
        <end position="25"/>
    </location>
</feature>
<protein>
    <submittedName>
        <fullName evidence="3">Uncharacterized protein</fullName>
    </submittedName>
</protein>
<reference evidence="3" key="1">
    <citation type="journal article" date="2022" name="bioRxiv">
        <title>Sequencing and chromosome-scale assembly of the giantPleurodeles waltlgenome.</title>
        <authorList>
            <person name="Brown T."/>
            <person name="Elewa A."/>
            <person name="Iarovenko S."/>
            <person name="Subramanian E."/>
            <person name="Araus A.J."/>
            <person name="Petzold A."/>
            <person name="Susuki M."/>
            <person name="Suzuki K.-i.T."/>
            <person name="Hayashi T."/>
            <person name="Toyoda A."/>
            <person name="Oliveira C."/>
            <person name="Osipova E."/>
            <person name="Leigh N.D."/>
            <person name="Simon A."/>
            <person name="Yun M.H."/>
        </authorList>
    </citation>
    <scope>NUCLEOTIDE SEQUENCE</scope>
    <source>
        <strain evidence="3">20211129_DDA</strain>
        <tissue evidence="3">Liver</tissue>
    </source>
</reference>
<proteinExistence type="predicted"/>